<evidence type="ECO:0000313" key="2">
    <source>
        <dbReference type="Proteomes" id="UP000681340"/>
    </source>
</evidence>
<dbReference type="EMBL" id="BOQL01000015">
    <property type="protein sequence ID" value="GIM65136.1"/>
    <property type="molecule type" value="Genomic_DNA"/>
</dbReference>
<name>A0A919S5N1_9ACTN</name>
<evidence type="ECO:0000313" key="1">
    <source>
        <dbReference type="EMBL" id="GIM65136.1"/>
    </source>
</evidence>
<gene>
    <name evidence="1" type="ORF">Aau02nite_14990</name>
</gene>
<reference evidence="1" key="1">
    <citation type="submission" date="2021-03" db="EMBL/GenBank/DDBJ databases">
        <title>Whole genome shotgun sequence of Actinoplanes auranticolor NBRC 12245.</title>
        <authorList>
            <person name="Komaki H."/>
            <person name="Tamura T."/>
        </authorList>
    </citation>
    <scope>NUCLEOTIDE SEQUENCE</scope>
    <source>
        <strain evidence="1">NBRC 12245</strain>
    </source>
</reference>
<keyword evidence="2" id="KW-1185">Reference proteome</keyword>
<comment type="caution">
    <text evidence="1">The sequence shown here is derived from an EMBL/GenBank/DDBJ whole genome shotgun (WGS) entry which is preliminary data.</text>
</comment>
<sequence length="103" mass="10991">MVAVGHGDVARAWAALTAVSTANLCVVAAPGERSLADDDKLEAATGKAVEALMNDRDLGIYLAGPEDGKMRMTMLHLTQRHYDKLAAIGLEHVIIEPWIRPAG</sequence>
<proteinExistence type="predicted"/>
<protein>
    <submittedName>
        <fullName evidence="1">Uncharacterized protein</fullName>
    </submittedName>
</protein>
<organism evidence="1 2">
    <name type="scientific">Actinoplanes auranticolor</name>
    <dbReference type="NCBI Taxonomy" id="47988"/>
    <lineage>
        <taxon>Bacteria</taxon>
        <taxon>Bacillati</taxon>
        <taxon>Actinomycetota</taxon>
        <taxon>Actinomycetes</taxon>
        <taxon>Micromonosporales</taxon>
        <taxon>Micromonosporaceae</taxon>
        <taxon>Actinoplanes</taxon>
    </lineage>
</organism>
<dbReference type="Proteomes" id="UP000681340">
    <property type="component" value="Unassembled WGS sequence"/>
</dbReference>
<dbReference type="AlphaFoldDB" id="A0A919S5N1"/>
<accession>A0A919S5N1</accession>